<protein>
    <submittedName>
        <fullName evidence="1">Uncharacterized protein</fullName>
    </submittedName>
</protein>
<name>A0A7X0KUD0_9MICO</name>
<keyword evidence="2" id="KW-1185">Reference proteome</keyword>
<accession>A0A7X0KUD0</accession>
<sequence>MTTAQQLIDTAADPSAAELRRRSNWFLQGWRFVVLGWRMFRLAQH</sequence>
<comment type="caution">
    <text evidence="1">The sequence shown here is derived from an EMBL/GenBank/DDBJ whole genome shotgun (WGS) entry which is preliminary data.</text>
</comment>
<dbReference type="Proteomes" id="UP000537775">
    <property type="component" value="Unassembled WGS sequence"/>
</dbReference>
<gene>
    <name evidence="1" type="ORF">HD594_001291</name>
</gene>
<proteinExistence type="predicted"/>
<organism evidence="1 2">
    <name type="scientific">Microbacterium thalassium</name>
    <dbReference type="NCBI Taxonomy" id="362649"/>
    <lineage>
        <taxon>Bacteria</taxon>
        <taxon>Bacillati</taxon>
        <taxon>Actinomycetota</taxon>
        <taxon>Actinomycetes</taxon>
        <taxon>Micrococcales</taxon>
        <taxon>Microbacteriaceae</taxon>
        <taxon>Microbacterium</taxon>
    </lineage>
</organism>
<dbReference type="EMBL" id="JACHML010000001">
    <property type="protein sequence ID" value="MBB6390978.1"/>
    <property type="molecule type" value="Genomic_DNA"/>
</dbReference>
<evidence type="ECO:0000313" key="2">
    <source>
        <dbReference type="Proteomes" id="UP000537775"/>
    </source>
</evidence>
<evidence type="ECO:0000313" key="1">
    <source>
        <dbReference type="EMBL" id="MBB6390978.1"/>
    </source>
</evidence>
<dbReference type="AlphaFoldDB" id="A0A7X0KUD0"/>
<reference evidence="1 2" key="1">
    <citation type="submission" date="2020-08" db="EMBL/GenBank/DDBJ databases">
        <title>Sequencing the genomes of 1000 actinobacteria strains.</title>
        <authorList>
            <person name="Klenk H.-P."/>
        </authorList>
    </citation>
    <scope>NUCLEOTIDE SEQUENCE [LARGE SCALE GENOMIC DNA]</scope>
    <source>
        <strain evidence="1 2">DSM 12511</strain>
    </source>
</reference>
<dbReference type="RefSeq" id="WP_184750166.1">
    <property type="nucleotide sequence ID" value="NZ_BAAAJR010000010.1"/>
</dbReference>